<name>A0AAV4UV19_CAEEX</name>
<comment type="caution">
    <text evidence="1">The sequence shown here is derived from an EMBL/GenBank/DDBJ whole genome shotgun (WGS) entry which is preliminary data.</text>
</comment>
<accession>A0AAV4UV19</accession>
<evidence type="ECO:0000313" key="1">
    <source>
        <dbReference type="EMBL" id="GIY61576.1"/>
    </source>
</evidence>
<dbReference type="Proteomes" id="UP001054945">
    <property type="component" value="Unassembled WGS sequence"/>
</dbReference>
<dbReference type="AlphaFoldDB" id="A0AAV4UV19"/>
<dbReference type="EMBL" id="BPLR01013485">
    <property type="protein sequence ID" value="GIY61576.1"/>
    <property type="molecule type" value="Genomic_DNA"/>
</dbReference>
<organism evidence="1 2">
    <name type="scientific">Caerostris extrusa</name>
    <name type="common">Bark spider</name>
    <name type="synonym">Caerostris bankana</name>
    <dbReference type="NCBI Taxonomy" id="172846"/>
    <lineage>
        <taxon>Eukaryota</taxon>
        <taxon>Metazoa</taxon>
        <taxon>Ecdysozoa</taxon>
        <taxon>Arthropoda</taxon>
        <taxon>Chelicerata</taxon>
        <taxon>Arachnida</taxon>
        <taxon>Araneae</taxon>
        <taxon>Araneomorphae</taxon>
        <taxon>Entelegynae</taxon>
        <taxon>Araneoidea</taxon>
        <taxon>Araneidae</taxon>
        <taxon>Caerostris</taxon>
    </lineage>
</organism>
<proteinExistence type="predicted"/>
<reference evidence="1 2" key="1">
    <citation type="submission" date="2021-06" db="EMBL/GenBank/DDBJ databases">
        <title>Caerostris extrusa draft genome.</title>
        <authorList>
            <person name="Kono N."/>
            <person name="Arakawa K."/>
        </authorList>
    </citation>
    <scope>NUCLEOTIDE SEQUENCE [LARGE SCALE GENOMIC DNA]</scope>
</reference>
<protein>
    <submittedName>
        <fullName evidence="1">Uncharacterized protein</fullName>
    </submittedName>
</protein>
<gene>
    <name evidence="1" type="ORF">CEXT_633901</name>
</gene>
<keyword evidence="2" id="KW-1185">Reference proteome</keyword>
<evidence type="ECO:0000313" key="2">
    <source>
        <dbReference type="Proteomes" id="UP001054945"/>
    </source>
</evidence>
<sequence length="169" mass="18721">MRAIRACYPNHEKKCRIVVLSIADMGTITPQPRSIFLKCMRNGCETVEQTPSKCDGKLVTDYCEQFGQAVAHCTLGAFNFPENDFTEPIQSAKPPLPKCNSKLVTDYCEKFVQAVAHCTPCQLLSSFGENKAGRNVLSHLMSSKEFNSVGWSGLIEVFKHINDSAEIAN</sequence>